<dbReference type="GO" id="GO:0008270">
    <property type="term" value="F:zinc ion binding"/>
    <property type="evidence" value="ECO:0007669"/>
    <property type="project" value="UniProtKB-KW"/>
</dbReference>
<feature type="compositionally biased region" description="Polar residues" evidence="6">
    <location>
        <begin position="160"/>
        <end position="169"/>
    </location>
</feature>
<dbReference type="OrthoDB" id="983479at2759"/>
<feature type="domain" description="Arf-GAP" evidence="7">
    <location>
        <begin position="7"/>
        <end position="129"/>
    </location>
</feature>
<dbReference type="SMART" id="SM00105">
    <property type="entry name" value="ArfGap"/>
    <property type="match status" value="1"/>
</dbReference>
<dbReference type="InterPro" id="IPR038508">
    <property type="entry name" value="ArfGAP_dom_sf"/>
</dbReference>
<accession>A0A9P6C1A5</accession>
<keyword evidence="9" id="KW-1185">Reference proteome</keyword>
<dbReference type="PANTHER" id="PTHR46395">
    <property type="entry name" value="ADP-RIBOSYLATION FACTOR GTPASE-ACTIVATING PROTEIN 1"/>
    <property type="match status" value="1"/>
</dbReference>
<dbReference type="GO" id="GO:0005096">
    <property type="term" value="F:GTPase activator activity"/>
    <property type="evidence" value="ECO:0007669"/>
    <property type="project" value="UniProtKB-KW"/>
</dbReference>
<dbReference type="Proteomes" id="UP000807342">
    <property type="component" value="Unassembled WGS sequence"/>
</dbReference>
<proteinExistence type="predicted"/>
<dbReference type="Pfam" id="PF01412">
    <property type="entry name" value="ArfGap"/>
    <property type="match status" value="1"/>
</dbReference>
<dbReference type="PANTHER" id="PTHR46395:SF1">
    <property type="entry name" value="ADP-RIBOSYLATION FACTOR GTPASE-ACTIVATING PROTEIN 1"/>
    <property type="match status" value="1"/>
</dbReference>
<feature type="compositionally biased region" description="Basic and acidic residues" evidence="6">
    <location>
        <begin position="430"/>
        <end position="442"/>
    </location>
</feature>
<feature type="region of interest" description="Disordered" evidence="6">
    <location>
        <begin position="212"/>
        <end position="252"/>
    </location>
</feature>
<evidence type="ECO:0000256" key="4">
    <source>
        <dbReference type="ARBA" id="ARBA00022833"/>
    </source>
</evidence>
<evidence type="ECO:0000256" key="6">
    <source>
        <dbReference type="SAM" id="MobiDB-lite"/>
    </source>
</evidence>
<feature type="compositionally biased region" description="Polar residues" evidence="6">
    <location>
        <begin position="135"/>
        <end position="151"/>
    </location>
</feature>
<evidence type="ECO:0000256" key="5">
    <source>
        <dbReference type="PROSITE-ProRule" id="PRU00288"/>
    </source>
</evidence>
<dbReference type="AlphaFoldDB" id="A0A9P6C1A5"/>
<dbReference type="PROSITE" id="PS50115">
    <property type="entry name" value="ARFGAP"/>
    <property type="match status" value="1"/>
</dbReference>
<sequence length="442" mass="46748">MADPTARKLLNELIKREGLNNKVCIDCNNPNPQWASLSFAVFLCLQCAGTHRGFGVHISFVRSVTMDAWQEDQLRRMGLGGNAPFREFMKSYDPSGGYKVGANPYDTYHCWAATQYREKLGALLAGKDWSPSPAPANQNTISRSASPNPSAAQGLRKSRAQNARSNTGRSESPSSFTSASPQPASSSNLSNSGTLDQKSQNESYFASLGKLNETRSADLPPSQGGRYQGFGNTPTPPPGGSHPSFGLSSANAPTLSDLQENPMAALSKGWSLFSAAVAGATKVVSENVIQPGMEKISDPTFQASVKGYVGEAQKRAVEAGGAANTWSKQSLGIDVADTVYGVKERVLGGPARSGYGHVASYGPGDEDQSSALYDGHDEDDFFGEFNQAGSGNQTAAWAGSNASADPAPAAPAPGVTRRTTGSVTSRAKAAKKDEDWDEWKDF</sequence>
<feature type="compositionally biased region" description="Low complexity" evidence="6">
    <location>
        <begin position="398"/>
        <end position="427"/>
    </location>
</feature>
<keyword evidence="3 5" id="KW-0863">Zinc-finger</keyword>
<dbReference type="GO" id="GO:0032012">
    <property type="term" value="P:regulation of ARF protein signal transduction"/>
    <property type="evidence" value="ECO:0007669"/>
    <property type="project" value="TreeGrafter"/>
</dbReference>
<feature type="compositionally biased region" description="Low complexity" evidence="6">
    <location>
        <begin position="170"/>
        <end position="192"/>
    </location>
</feature>
<gene>
    <name evidence="8" type="ORF">P691DRAFT_792743</name>
</gene>
<evidence type="ECO:0000256" key="1">
    <source>
        <dbReference type="ARBA" id="ARBA00022468"/>
    </source>
</evidence>
<dbReference type="SUPFAM" id="SSF57863">
    <property type="entry name" value="ArfGap/RecO-like zinc finger"/>
    <property type="match status" value="1"/>
</dbReference>
<evidence type="ECO:0000259" key="7">
    <source>
        <dbReference type="PROSITE" id="PS50115"/>
    </source>
</evidence>
<evidence type="ECO:0000256" key="3">
    <source>
        <dbReference type="ARBA" id="ARBA00022771"/>
    </source>
</evidence>
<dbReference type="EMBL" id="MU151168">
    <property type="protein sequence ID" value="KAF9448236.1"/>
    <property type="molecule type" value="Genomic_DNA"/>
</dbReference>
<keyword evidence="2" id="KW-0479">Metal-binding</keyword>
<keyword evidence="4" id="KW-0862">Zinc</keyword>
<dbReference type="InterPro" id="IPR001164">
    <property type="entry name" value="ArfGAP_dom"/>
</dbReference>
<dbReference type="GO" id="GO:0000139">
    <property type="term" value="C:Golgi membrane"/>
    <property type="evidence" value="ECO:0007669"/>
    <property type="project" value="TreeGrafter"/>
</dbReference>
<evidence type="ECO:0000313" key="8">
    <source>
        <dbReference type="EMBL" id="KAF9448236.1"/>
    </source>
</evidence>
<dbReference type="CDD" id="cd08830">
    <property type="entry name" value="ArfGap_ArfGap1"/>
    <property type="match status" value="1"/>
</dbReference>
<reference evidence="8" key="1">
    <citation type="submission" date="2020-11" db="EMBL/GenBank/DDBJ databases">
        <authorList>
            <consortium name="DOE Joint Genome Institute"/>
            <person name="Ahrendt S."/>
            <person name="Riley R."/>
            <person name="Andreopoulos W."/>
            <person name="Labutti K."/>
            <person name="Pangilinan J."/>
            <person name="Ruiz-Duenas F.J."/>
            <person name="Barrasa J.M."/>
            <person name="Sanchez-Garcia M."/>
            <person name="Camarero S."/>
            <person name="Miyauchi S."/>
            <person name="Serrano A."/>
            <person name="Linde D."/>
            <person name="Babiker R."/>
            <person name="Drula E."/>
            <person name="Ayuso-Fernandez I."/>
            <person name="Pacheco R."/>
            <person name="Padilla G."/>
            <person name="Ferreira P."/>
            <person name="Barriuso J."/>
            <person name="Kellner H."/>
            <person name="Castanera R."/>
            <person name="Alfaro M."/>
            <person name="Ramirez L."/>
            <person name="Pisabarro A.G."/>
            <person name="Kuo A."/>
            <person name="Tritt A."/>
            <person name="Lipzen A."/>
            <person name="He G."/>
            <person name="Yan M."/>
            <person name="Ng V."/>
            <person name="Cullen D."/>
            <person name="Martin F."/>
            <person name="Rosso M.-N."/>
            <person name="Henrissat B."/>
            <person name="Hibbett D."/>
            <person name="Martinez A.T."/>
            <person name="Grigoriev I.V."/>
        </authorList>
    </citation>
    <scope>NUCLEOTIDE SEQUENCE</scope>
    <source>
        <strain evidence="8">MF-IS2</strain>
    </source>
</reference>
<feature type="region of interest" description="Disordered" evidence="6">
    <location>
        <begin position="353"/>
        <end position="442"/>
    </location>
</feature>
<evidence type="ECO:0000256" key="2">
    <source>
        <dbReference type="ARBA" id="ARBA00022723"/>
    </source>
</evidence>
<name>A0A9P6C1A5_9AGAR</name>
<comment type="caution">
    <text evidence="8">The sequence shown here is derived from an EMBL/GenBank/DDBJ whole genome shotgun (WGS) entry which is preliminary data.</text>
</comment>
<dbReference type="InterPro" id="IPR037278">
    <property type="entry name" value="ARFGAP/RecO"/>
</dbReference>
<dbReference type="GO" id="GO:0030100">
    <property type="term" value="P:regulation of endocytosis"/>
    <property type="evidence" value="ECO:0007669"/>
    <property type="project" value="TreeGrafter"/>
</dbReference>
<organism evidence="8 9">
    <name type="scientific">Macrolepiota fuliginosa MF-IS2</name>
    <dbReference type="NCBI Taxonomy" id="1400762"/>
    <lineage>
        <taxon>Eukaryota</taxon>
        <taxon>Fungi</taxon>
        <taxon>Dikarya</taxon>
        <taxon>Basidiomycota</taxon>
        <taxon>Agaricomycotina</taxon>
        <taxon>Agaricomycetes</taxon>
        <taxon>Agaricomycetidae</taxon>
        <taxon>Agaricales</taxon>
        <taxon>Agaricineae</taxon>
        <taxon>Agaricaceae</taxon>
        <taxon>Macrolepiota</taxon>
    </lineage>
</organism>
<dbReference type="PRINTS" id="PR00405">
    <property type="entry name" value="REVINTRACTNG"/>
</dbReference>
<feature type="region of interest" description="Disordered" evidence="6">
    <location>
        <begin position="131"/>
        <end position="199"/>
    </location>
</feature>
<evidence type="ECO:0000313" key="9">
    <source>
        <dbReference type="Proteomes" id="UP000807342"/>
    </source>
</evidence>
<dbReference type="Gene3D" id="1.10.220.150">
    <property type="entry name" value="Arf GTPase activating protein"/>
    <property type="match status" value="1"/>
</dbReference>
<protein>
    <submittedName>
        <fullName evidence="8">ArfGap-domain-containing protein</fullName>
    </submittedName>
</protein>
<keyword evidence="1" id="KW-0343">GTPase activation</keyword>